<dbReference type="EMBL" id="GL832962">
    <property type="protein sequence ID" value="EGD83082.1"/>
    <property type="molecule type" value="Genomic_DNA"/>
</dbReference>
<dbReference type="Proteomes" id="UP000007799">
    <property type="component" value="Unassembled WGS sequence"/>
</dbReference>
<feature type="region of interest" description="Disordered" evidence="1">
    <location>
        <begin position="133"/>
        <end position="227"/>
    </location>
</feature>
<feature type="region of interest" description="Disordered" evidence="1">
    <location>
        <begin position="1"/>
        <end position="20"/>
    </location>
</feature>
<dbReference type="AlphaFoldDB" id="F2U6E1"/>
<proteinExistence type="predicted"/>
<evidence type="ECO:0000313" key="2">
    <source>
        <dbReference type="EMBL" id="EGD83082.1"/>
    </source>
</evidence>
<dbReference type="InParanoid" id="F2U6E1"/>
<feature type="compositionally biased region" description="Low complexity" evidence="1">
    <location>
        <begin position="1"/>
        <end position="17"/>
    </location>
</feature>
<dbReference type="GeneID" id="16076027"/>
<dbReference type="RefSeq" id="XP_004995446.1">
    <property type="nucleotide sequence ID" value="XM_004995389.1"/>
</dbReference>
<accession>F2U6E1</accession>
<organism evidence="3">
    <name type="scientific">Salpingoeca rosetta (strain ATCC 50818 / BSB-021)</name>
    <dbReference type="NCBI Taxonomy" id="946362"/>
    <lineage>
        <taxon>Eukaryota</taxon>
        <taxon>Choanoflagellata</taxon>
        <taxon>Craspedida</taxon>
        <taxon>Salpingoecidae</taxon>
        <taxon>Salpingoeca</taxon>
    </lineage>
</organism>
<feature type="compositionally biased region" description="Basic residues" evidence="1">
    <location>
        <begin position="168"/>
        <end position="177"/>
    </location>
</feature>
<feature type="compositionally biased region" description="Basic and acidic residues" evidence="1">
    <location>
        <begin position="194"/>
        <end position="203"/>
    </location>
</feature>
<feature type="compositionally biased region" description="Basic residues" evidence="1">
    <location>
        <begin position="214"/>
        <end position="223"/>
    </location>
</feature>
<name>F2U6E1_SALR5</name>
<evidence type="ECO:0000256" key="1">
    <source>
        <dbReference type="SAM" id="MobiDB-lite"/>
    </source>
</evidence>
<gene>
    <name evidence="2" type="ORF">PTSG_03720</name>
</gene>
<protein>
    <submittedName>
        <fullName evidence="2">Uncharacterized protein</fullName>
    </submittedName>
</protein>
<feature type="compositionally biased region" description="Low complexity" evidence="1">
    <location>
        <begin position="204"/>
        <end position="213"/>
    </location>
</feature>
<evidence type="ECO:0000313" key="3">
    <source>
        <dbReference type="Proteomes" id="UP000007799"/>
    </source>
</evidence>
<feature type="region of interest" description="Disordered" evidence="1">
    <location>
        <begin position="394"/>
        <end position="415"/>
    </location>
</feature>
<sequence>MAQQGQQQPQQQHQAPQNVTTSDYSRLYGVAPALMGHPRLMFPSQQFPQGTEAGVTNAMMSSYMSAQAAGRPAYVSFHPMMSMPQMIPFSGSMPYLPAHSTSLPAMTGGMPQHINPAAMMSQEDMSRFAVMPQMQKKTPRKGSIQTQEDELATNIPDLSTTKPEPPAKRSKASRKPRSNKEPKRSKQSSGRGSSRKDKDKDGAGKSASSGGKSKGPRSAHSAKKAAAAMAATAAQQLAEPSLTELLSKYVRHRPPVCDIMYGRKDHMKTWAETGVPGHFKRPSDVKVERTTPTFDDIVRDEGFEARRTSEAKFRTKMVVQQFESIFIDDQDTTERVQALTEELDEERAHVVDSLSKDDAEKLESCIDYLKEWDTVAQEQRVALDKCLRSFEKLPDSQQRSIASMINKHGPKRPRR</sequence>
<dbReference type="KEGG" id="sre:PTSG_03720"/>
<reference evidence="2" key="1">
    <citation type="submission" date="2009-08" db="EMBL/GenBank/DDBJ databases">
        <title>Annotation of Salpingoeca rosetta.</title>
        <authorList>
            <consortium name="The Broad Institute Genome Sequencing Platform"/>
            <person name="Russ C."/>
            <person name="Cuomo C."/>
            <person name="Burger G."/>
            <person name="Gray M.W."/>
            <person name="Holland P.W.H."/>
            <person name="King N."/>
            <person name="Lang F.B.F."/>
            <person name="Roger A.J."/>
            <person name="Ruiz-Trillo I."/>
            <person name="Young S.K."/>
            <person name="Zeng Q."/>
            <person name="Gargeya S."/>
            <person name="Alvarado L."/>
            <person name="Berlin A."/>
            <person name="Chapman S.B."/>
            <person name="Chen Z."/>
            <person name="Freedman E."/>
            <person name="Gellesch M."/>
            <person name="Goldberg J."/>
            <person name="Griggs A."/>
            <person name="Gujja S."/>
            <person name="Heilman E."/>
            <person name="Heiman D."/>
            <person name="Howarth C."/>
            <person name="Mehta T."/>
            <person name="Neiman D."/>
            <person name="Pearson M."/>
            <person name="Roberts A."/>
            <person name="Saif S."/>
            <person name="Shea T."/>
            <person name="Shenoy N."/>
            <person name="Sisk P."/>
            <person name="Stolte C."/>
            <person name="Sykes S."/>
            <person name="White J."/>
            <person name="Yandava C."/>
            <person name="Haas B."/>
            <person name="Nusbaum C."/>
            <person name="Birren B."/>
        </authorList>
    </citation>
    <scope>NUCLEOTIDE SEQUENCE [LARGE SCALE GENOMIC DNA]</scope>
    <source>
        <strain evidence="2">ATCC 50818</strain>
    </source>
</reference>
<keyword evidence="3" id="KW-1185">Reference proteome</keyword>